<dbReference type="AlphaFoldDB" id="A0A9W9ZDT6"/>
<dbReference type="PANTHER" id="PTHR23150:SF33">
    <property type="entry name" value="INACTIVE C-ALPHA-FORMYLGLYCINE-GENERATING ENZYME 2"/>
    <property type="match status" value="1"/>
</dbReference>
<sequence>MSKTASCTLYCFLFILWSKNASCADGDEFSAAVTLSGGQFRMGSSSADAKRGELSAKSVAVKPFVIDKYPVTNEHFRKFVRAKKFKTEAERFGWSFAFRTFVPEEVRSKITQSVPGAPWWLPVQQAYWRQPGGPGTSIKEKMSYPAVHISYNDAKVYCEWMGKRLPTEAEWEFAVRGGLKEKEFPWGSGFQNKRMNIWQGEFPDKDTQEDGYAGVAPVDAFSAQNKFGMYDMLGNAWEWVSDDLKTKEGRQNMF</sequence>
<evidence type="ECO:0000313" key="5">
    <source>
        <dbReference type="Proteomes" id="UP001163046"/>
    </source>
</evidence>
<dbReference type="InterPro" id="IPR005532">
    <property type="entry name" value="SUMF_dom"/>
</dbReference>
<evidence type="ECO:0000259" key="3">
    <source>
        <dbReference type="Pfam" id="PF03781"/>
    </source>
</evidence>
<keyword evidence="5" id="KW-1185">Reference proteome</keyword>
<dbReference type="InterPro" id="IPR042095">
    <property type="entry name" value="SUMF_sf"/>
</dbReference>
<comment type="caution">
    <text evidence="4">The sequence shown here is derived from an EMBL/GenBank/DDBJ whole genome shotgun (WGS) entry which is preliminary data.</text>
</comment>
<gene>
    <name evidence="4" type="primary">SUMF2</name>
    <name evidence="4" type="ORF">OS493_014090</name>
</gene>
<evidence type="ECO:0000256" key="1">
    <source>
        <dbReference type="ARBA" id="ARBA00005310"/>
    </source>
</evidence>
<name>A0A9W9ZDT6_9CNID</name>
<organism evidence="4 5">
    <name type="scientific">Desmophyllum pertusum</name>
    <dbReference type="NCBI Taxonomy" id="174260"/>
    <lineage>
        <taxon>Eukaryota</taxon>
        <taxon>Metazoa</taxon>
        <taxon>Cnidaria</taxon>
        <taxon>Anthozoa</taxon>
        <taxon>Hexacorallia</taxon>
        <taxon>Scleractinia</taxon>
        <taxon>Caryophylliina</taxon>
        <taxon>Caryophylliidae</taxon>
        <taxon>Desmophyllum</taxon>
    </lineage>
</organism>
<dbReference type="EMBL" id="MU826356">
    <property type="protein sequence ID" value="KAJ7379686.1"/>
    <property type="molecule type" value="Genomic_DNA"/>
</dbReference>
<dbReference type="PANTHER" id="PTHR23150">
    <property type="entry name" value="SULFATASE MODIFYING FACTOR 1, 2"/>
    <property type="match status" value="1"/>
</dbReference>
<dbReference type="Gene3D" id="3.90.1580.10">
    <property type="entry name" value="paralog of FGE (formylglycine-generating enzyme)"/>
    <property type="match status" value="1"/>
</dbReference>
<feature type="signal peptide" evidence="2">
    <location>
        <begin position="1"/>
        <end position="23"/>
    </location>
</feature>
<proteinExistence type="inferred from homology"/>
<dbReference type="Proteomes" id="UP001163046">
    <property type="component" value="Unassembled WGS sequence"/>
</dbReference>
<reference evidence="4" key="1">
    <citation type="submission" date="2023-01" db="EMBL/GenBank/DDBJ databases">
        <title>Genome assembly of the deep-sea coral Lophelia pertusa.</title>
        <authorList>
            <person name="Herrera S."/>
            <person name="Cordes E."/>
        </authorList>
    </citation>
    <scope>NUCLEOTIDE SEQUENCE</scope>
    <source>
        <strain evidence="4">USNM1676648</strain>
        <tissue evidence="4">Polyp</tissue>
    </source>
</reference>
<accession>A0A9W9ZDT6</accession>
<keyword evidence="2" id="KW-0732">Signal</keyword>
<dbReference type="OrthoDB" id="659at2759"/>
<comment type="similarity">
    <text evidence="1">Belongs to the sulfatase-modifying factor family.</text>
</comment>
<dbReference type="Pfam" id="PF03781">
    <property type="entry name" value="FGE-sulfatase"/>
    <property type="match status" value="1"/>
</dbReference>
<evidence type="ECO:0000256" key="2">
    <source>
        <dbReference type="SAM" id="SignalP"/>
    </source>
</evidence>
<feature type="domain" description="Sulfatase-modifying factor enzyme-like" evidence="3">
    <location>
        <begin position="31"/>
        <end position="250"/>
    </location>
</feature>
<dbReference type="GO" id="GO:0005783">
    <property type="term" value="C:endoplasmic reticulum"/>
    <property type="evidence" value="ECO:0007669"/>
    <property type="project" value="TreeGrafter"/>
</dbReference>
<evidence type="ECO:0000313" key="4">
    <source>
        <dbReference type="EMBL" id="KAJ7379686.1"/>
    </source>
</evidence>
<dbReference type="InterPro" id="IPR016187">
    <property type="entry name" value="CTDL_fold"/>
</dbReference>
<dbReference type="InterPro" id="IPR051043">
    <property type="entry name" value="Sulfatase_Mod_Factor_Kinase"/>
</dbReference>
<dbReference type="SUPFAM" id="SSF56436">
    <property type="entry name" value="C-type lectin-like"/>
    <property type="match status" value="1"/>
</dbReference>
<feature type="chain" id="PRO_5040797400" evidence="2">
    <location>
        <begin position="24"/>
        <end position="254"/>
    </location>
</feature>
<protein>
    <submittedName>
        <fullName evidence="4">Inactive C-alpha-formylglycine-proteinrating enzyme 2</fullName>
    </submittedName>
</protein>